<comment type="caution">
    <text evidence="2">The sequence shown here is derived from an EMBL/GenBank/DDBJ whole genome shotgun (WGS) entry which is preliminary data.</text>
</comment>
<evidence type="ECO:0000256" key="1">
    <source>
        <dbReference type="SAM" id="Phobius"/>
    </source>
</evidence>
<reference evidence="2" key="1">
    <citation type="submission" date="2022-05" db="EMBL/GenBank/DDBJ databases">
        <title>Schlegelella sp. nov., isolated from mangrove soil.</title>
        <authorList>
            <person name="Liu Y."/>
            <person name="Ge X."/>
            <person name="Liu W."/>
        </authorList>
    </citation>
    <scope>NUCLEOTIDE SEQUENCE</scope>
    <source>
        <strain evidence="2">S2-27</strain>
    </source>
</reference>
<keyword evidence="1" id="KW-1133">Transmembrane helix</keyword>
<name>A0ABT0YI81_9BURK</name>
<sequence length="134" mass="15275">MALLMAQEPVRAGYARLDTWVQLAMLACVVVMLAGYWHFFTGKTTLTSDGISQSWLWRKQMQWDEVKSARFMGLPYLAWLIPPRLLLTSERGRRVLFNGGCDTLHRAFAQATVALQSRRYGLDEPTASAQHKRS</sequence>
<dbReference type="EMBL" id="JAMKFE010000002">
    <property type="protein sequence ID" value="MCM5678415.1"/>
    <property type="molecule type" value="Genomic_DNA"/>
</dbReference>
<keyword evidence="1" id="KW-0812">Transmembrane</keyword>
<evidence type="ECO:0000313" key="3">
    <source>
        <dbReference type="Proteomes" id="UP001165541"/>
    </source>
</evidence>
<organism evidence="2 3">
    <name type="scientific">Caldimonas mangrovi</name>
    <dbReference type="NCBI Taxonomy" id="2944811"/>
    <lineage>
        <taxon>Bacteria</taxon>
        <taxon>Pseudomonadati</taxon>
        <taxon>Pseudomonadota</taxon>
        <taxon>Betaproteobacteria</taxon>
        <taxon>Burkholderiales</taxon>
        <taxon>Sphaerotilaceae</taxon>
        <taxon>Caldimonas</taxon>
    </lineage>
</organism>
<evidence type="ECO:0008006" key="4">
    <source>
        <dbReference type="Google" id="ProtNLM"/>
    </source>
</evidence>
<gene>
    <name evidence="2" type="ORF">M8A51_02595</name>
</gene>
<dbReference type="RefSeq" id="WP_251776569.1">
    <property type="nucleotide sequence ID" value="NZ_JAMKFE010000002.1"/>
</dbReference>
<evidence type="ECO:0000313" key="2">
    <source>
        <dbReference type="EMBL" id="MCM5678415.1"/>
    </source>
</evidence>
<accession>A0ABT0YI81</accession>
<dbReference type="Proteomes" id="UP001165541">
    <property type="component" value="Unassembled WGS sequence"/>
</dbReference>
<protein>
    <recommendedName>
        <fullName evidence="4">PH domain-containing protein</fullName>
    </recommendedName>
</protein>
<keyword evidence="1" id="KW-0472">Membrane</keyword>
<keyword evidence="3" id="KW-1185">Reference proteome</keyword>
<proteinExistence type="predicted"/>
<feature type="transmembrane region" description="Helical" evidence="1">
    <location>
        <begin position="20"/>
        <end position="39"/>
    </location>
</feature>